<proteinExistence type="predicted"/>
<accession>A0AAE0SFM5</accession>
<feature type="region of interest" description="Disordered" evidence="1">
    <location>
        <begin position="61"/>
        <end position="82"/>
    </location>
</feature>
<protein>
    <submittedName>
        <fullName evidence="2">Uncharacterized protein</fullName>
    </submittedName>
</protein>
<evidence type="ECO:0000256" key="1">
    <source>
        <dbReference type="SAM" id="MobiDB-lite"/>
    </source>
</evidence>
<organism evidence="2 3">
    <name type="scientific">Potamilus streckersoni</name>
    <dbReference type="NCBI Taxonomy" id="2493646"/>
    <lineage>
        <taxon>Eukaryota</taxon>
        <taxon>Metazoa</taxon>
        <taxon>Spiralia</taxon>
        <taxon>Lophotrochozoa</taxon>
        <taxon>Mollusca</taxon>
        <taxon>Bivalvia</taxon>
        <taxon>Autobranchia</taxon>
        <taxon>Heteroconchia</taxon>
        <taxon>Palaeoheterodonta</taxon>
        <taxon>Unionida</taxon>
        <taxon>Unionoidea</taxon>
        <taxon>Unionidae</taxon>
        <taxon>Ambleminae</taxon>
        <taxon>Lampsilini</taxon>
        <taxon>Potamilus</taxon>
    </lineage>
</organism>
<name>A0AAE0SFM5_9BIVA</name>
<sequence>MSSEIDRNTKRKKTTALEINPNRNREPIFTEKTSPFPPRTPNKKAKTRNAIENIIPLINKQNNHHEQPANTKKTTKTSPKRANVTQQLKNHKKITLTQPAISSKITTKSPRRKRIKTPPTETSSEKTKLNQTTITTQDENYEELIDRTYTLDEALDILKEQQQSSPNPPLQTTKTTTLKSSHPQSINHKTKITIHQSTAYKITHKNIQQVDICQDN</sequence>
<reference evidence="2" key="3">
    <citation type="submission" date="2023-05" db="EMBL/GenBank/DDBJ databases">
        <authorList>
            <person name="Smith C.H."/>
        </authorList>
    </citation>
    <scope>NUCLEOTIDE SEQUENCE</scope>
    <source>
        <strain evidence="2">CHS0354</strain>
        <tissue evidence="2">Mantle</tissue>
    </source>
</reference>
<reference evidence="2" key="1">
    <citation type="journal article" date="2021" name="Genome Biol. Evol.">
        <title>A High-Quality Reference Genome for a Parasitic Bivalve with Doubly Uniparental Inheritance (Bivalvia: Unionida).</title>
        <authorList>
            <person name="Smith C.H."/>
        </authorList>
    </citation>
    <scope>NUCLEOTIDE SEQUENCE</scope>
    <source>
        <strain evidence="2">CHS0354</strain>
    </source>
</reference>
<feature type="region of interest" description="Disordered" evidence="1">
    <location>
        <begin position="160"/>
        <end position="187"/>
    </location>
</feature>
<dbReference type="Proteomes" id="UP001195483">
    <property type="component" value="Unassembled WGS sequence"/>
</dbReference>
<evidence type="ECO:0000313" key="3">
    <source>
        <dbReference type="Proteomes" id="UP001195483"/>
    </source>
</evidence>
<keyword evidence="3" id="KW-1185">Reference proteome</keyword>
<feature type="region of interest" description="Disordered" evidence="1">
    <location>
        <begin position="105"/>
        <end position="130"/>
    </location>
</feature>
<dbReference type="AlphaFoldDB" id="A0AAE0SFM5"/>
<comment type="caution">
    <text evidence="2">The sequence shown here is derived from an EMBL/GenBank/DDBJ whole genome shotgun (WGS) entry which is preliminary data.</text>
</comment>
<feature type="compositionally biased region" description="Low complexity" evidence="1">
    <location>
        <begin position="170"/>
        <end position="181"/>
    </location>
</feature>
<gene>
    <name evidence="2" type="ORF">CHS0354_015637</name>
</gene>
<dbReference type="EMBL" id="JAEAOA010000972">
    <property type="protein sequence ID" value="KAK3590470.1"/>
    <property type="molecule type" value="Genomic_DNA"/>
</dbReference>
<evidence type="ECO:0000313" key="2">
    <source>
        <dbReference type="EMBL" id="KAK3590470.1"/>
    </source>
</evidence>
<feature type="region of interest" description="Disordered" evidence="1">
    <location>
        <begin position="1"/>
        <end position="48"/>
    </location>
</feature>
<reference evidence="2" key="2">
    <citation type="journal article" date="2021" name="Genome Biol. Evol.">
        <title>Developing a high-quality reference genome for a parasitic bivalve with doubly uniparental inheritance (Bivalvia: Unionida).</title>
        <authorList>
            <person name="Smith C.H."/>
        </authorList>
    </citation>
    <scope>NUCLEOTIDE SEQUENCE</scope>
    <source>
        <strain evidence="2">CHS0354</strain>
        <tissue evidence="2">Mantle</tissue>
    </source>
</reference>